<dbReference type="Pfam" id="PF02624">
    <property type="entry name" value="YcaO"/>
    <property type="match status" value="1"/>
</dbReference>
<protein>
    <submittedName>
        <fullName evidence="3">YcaO-like family protein</fullName>
    </submittedName>
</protein>
<accession>A0ABV7SE57</accession>
<keyword evidence="4" id="KW-1185">Reference proteome</keyword>
<proteinExistence type="predicted"/>
<dbReference type="PROSITE" id="PS51664">
    <property type="entry name" value="YCAO"/>
    <property type="match status" value="1"/>
</dbReference>
<dbReference type="PANTHER" id="PTHR37809:SF1">
    <property type="entry name" value="RIBOSOMAL PROTEIN S12 METHYLTHIOTRANSFERASE ACCESSORY FACTOR YCAO"/>
    <property type="match status" value="1"/>
</dbReference>
<dbReference type="Gene3D" id="3.30.1330.230">
    <property type="match status" value="1"/>
</dbReference>
<feature type="region of interest" description="Disordered" evidence="1">
    <location>
        <begin position="1"/>
        <end position="20"/>
    </location>
</feature>
<dbReference type="RefSeq" id="WP_310770323.1">
    <property type="nucleotide sequence ID" value="NZ_JBHRWR010000009.1"/>
</dbReference>
<dbReference type="PANTHER" id="PTHR37809">
    <property type="entry name" value="RIBOSOMAL PROTEIN S12 METHYLTHIOTRANSFERASE ACCESSORY FACTOR YCAO"/>
    <property type="match status" value="1"/>
</dbReference>
<feature type="domain" description="YcaO" evidence="2">
    <location>
        <begin position="66"/>
        <end position="422"/>
    </location>
</feature>
<dbReference type="InterPro" id="IPR003776">
    <property type="entry name" value="YcaO-like_dom"/>
</dbReference>
<dbReference type="Gene3D" id="3.30.160.660">
    <property type="match status" value="1"/>
</dbReference>
<evidence type="ECO:0000259" key="2">
    <source>
        <dbReference type="PROSITE" id="PS51664"/>
    </source>
</evidence>
<sequence length="422" mass="45847">MGNVEGRAAKKTQAGEREKDLSDAFRHGMDAARALGFDVHIRAVLETDPGAWACELWKGEERVPNGSGLGKGSREAARVGALFEALEHYVSESDYLGSELVQNVSAHAVADADGLLYRDQAVRLLGEFADEPIGCLEYRELCSGLSVPVPIFLSTPGYVDADTSFRASLGDNYDYSAVWRYSSNNGWAAGVTTAEATVHALNEVVERDALSLLLIGQFLRRRRRPLRVVDRESLPGELADLAAYAEKLTGRTVYLLDMTTDVSVPAFLAFLPPENGMPARVRGCGASLSSDHAAYRALTELVQIQGAIAAGAPPASNFHRDDSMLPYPPMQACRRADFTARLPDAHIVPFKSTSPPAMPQAHLEELLRRLSDRGYSVLRRQAATPEGLAVVSVLVPGMERFMLVTDGILVLPGPRGQHFMEN</sequence>
<name>A0ABV7SE57_9ACTN</name>
<organism evidence="3 4">
    <name type="scientific">Streptomyces yaanensis</name>
    <dbReference type="NCBI Taxonomy" id="1142239"/>
    <lineage>
        <taxon>Bacteria</taxon>
        <taxon>Bacillati</taxon>
        <taxon>Actinomycetota</taxon>
        <taxon>Actinomycetes</taxon>
        <taxon>Kitasatosporales</taxon>
        <taxon>Streptomycetaceae</taxon>
        <taxon>Streptomyces</taxon>
    </lineage>
</organism>
<evidence type="ECO:0000313" key="4">
    <source>
        <dbReference type="Proteomes" id="UP001595701"/>
    </source>
</evidence>
<dbReference type="Proteomes" id="UP001595701">
    <property type="component" value="Unassembled WGS sequence"/>
</dbReference>
<evidence type="ECO:0000256" key="1">
    <source>
        <dbReference type="SAM" id="MobiDB-lite"/>
    </source>
</evidence>
<gene>
    <name evidence="3" type="ORF">ACFOZ0_12835</name>
</gene>
<reference evidence="4" key="1">
    <citation type="journal article" date="2019" name="Int. J. Syst. Evol. Microbiol.">
        <title>The Global Catalogue of Microorganisms (GCM) 10K type strain sequencing project: providing services to taxonomists for standard genome sequencing and annotation.</title>
        <authorList>
            <consortium name="The Broad Institute Genomics Platform"/>
            <consortium name="The Broad Institute Genome Sequencing Center for Infectious Disease"/>
            <person name="Wu L."/>
            <person name="Ma J."/>
        </authorList>
    </citation>
    <scope>NUCLEOTIDE SEQUENCE [LARGE SCALE GENOMIC DNA]</scope>
    <source>
        <strain evidence="4">CGMCC 4.7035</strain>
    </source>
</reference>
<comment type="caution">
    <text evidence="3">The sequence shown here is derived from an EMBL/GenBank/DDBJ whole genome shotgun (WGS) entry which is preliminary data.</text>
</comment>
<dbReference type="EMBL" id="JBHRWR010000009">
    <property type="protein sequence ID" value="MFC3574144.1"/>
    <property type="molecule type" value="Genomic_DNA"/>
</dbReference>
<evidence type="ECO:0000313" key="3">
    <source>
        <dbReference type="EMBL" id="MFC3574144.1"/>
    </source>
</evidence>